<dbReference type="GO" id="GO:0004622">
    <property type="term" value="F:phosphatidylcholine lysophospholipase activity"/>
    <property type="evidence" value="ECO:0007669"/>
    <property type="project" value="TreeGrafter"/>
</dbReference>
<dbReference type="Pfam" id="PF13472">
    <property type="entry name" value="Lipase_GDSL_2"/>
    <property type="match status" value="1"/>
</dbReference>
<comment type="caution">
    <text evidence="2">The sequence shown here is derived from an EMBL/GenBank/DDBJ whole genome shotgun (WGS) entry which is preliminary data.</text>
</comment>
<reference evidence="2" key="1">
    <citation type="submission" date="2020-10" db="EMBL/GenBank/DDBJ databases">
        <title>Taxonomic study of unclassified bacteria belonging to the class Ktedonobacteria.</title>
        <authorList>
            <person name="Yabe S."/>
            <person name="Wang C.M."/>
            <person name="Zheng Y."/>
            <person name="Sakai Y."/>
            <person name="Cavaletti L."/>
            <person name="Monciardini P."/>
            <person name="Donadio S."/>
        </authorList>
    </citation>
    <scope>NUCLEOTIDE SEQUENCE</scope>
    <source>
        <strain evidence="2">SOSP1-1</strain>
    </source>
</reference>
<evidence type="ECO:0000313" key="2">
    <source>
        <dbReference type="EMBL" id="GHO43244.1"/>
    </source>
</evidence>
<sequence>MIPLIEEGATVLFQGDSITDAGRWRSDEGNMGQGYAMIASALFGALYPERRVRFLNRGISGDRVKDLRARWELDCLELRPNWVSILIGVNDTWRRFDQNEETRLEVFTQVYRTLLEDIKGRLDAKVILCEPFVLPSQPQYVQWREDLDPKIQAVRELAREFDALLVPFDGLFAQACERREAGYWGADGVHPSSEGHALMARSWLRVVKAL</sequence>
<dbReference type="Gene3D" id="3.40.50.1110">
    <property type="entry name" value="SGNH hydrolase"/>
    <property type="match status" value="1"/>
</dbReference>
<dbReference type="PANTHER" id="PTHR30383">
    <property type="entry name" value="THIOESTERASE 1/PROTEASE 1/LYSOPHOSPHOLIPASE L1"/>
    <property type="match status" value="1"/>
</dbReference>
<dbReference type="InterPro" id="IPR013830">
    <property type="entry name" value="SGNH_hydro"/>
</dbReference>
<dbReference type="PANTHER" id="PTHR30383:SF5">
    <property type="entry name" value="SGNH HYDROLASE-TYPE ESTERASE DOMAIN-CONTAINING PROTEIN"/>
    <property type="match status" value="1"/>
</dbReference>
<feature type="domain" description="SGNH hydrolase-type esterase" evidence="1">
    <location>
        <begin position="15"/>
        <end position="198"/>
    </location>
</feature>
<dbReference type="AlphaFoldDB" id="A0A8J3HT54"/>
<name>A0A8J3HT54_9CHLR</name>
<evidence type="ECO:0000259" key="1">
    <source>
        <dbReference type="Pfam" id="PF13472"/>
    </source>
</evidence>
<evidence type="ECO:0000313" key="3">
    <source>
        <dbReference type="Proteomes" id="UP000612362"/>
    </source>
</evidence>
<organism evidence="2 3">
    <name type="scientific">Ktedonospora formicarum</name>
    <dbReference type="NCBI Taxonomy" id="2778364"/>
    <lineage>
        <taxon>Bacteria</taxon>
        <taxon>Bacillati</taxon>
        <taxon>Chloroflexota</taxon>
        <taxon>Ktedonobacteria</taxon>
        <taxon>Ktedonobacterales</taxon>
        <taxon>Ktedonobacteraceae</taxon>
        <taxon>Ktedonospora</taxon>
    </lineage>
</organism>
<accession>A0A8J3HT54</accession>
<proteinExistence type="predicted"/>
<dbReference type="SUPFAM" id="SSF52266">
    <property type="entry name" value="SGNH hydrolase"/>
    <property type="match status" value="1"/>
</dbReference>
<gene>
    <name evidence="2" type="ORF">KSX_14070</name>
</gene>
<dbReference type="CDD" id="cd01834">
    <property type="entry name" value="SGNH_hydrolase_like_2"/>
    <property type="match status" value="1"/>
</dbReference>
<dbReference type="InterPro" id="IPR051532">
    <property type="entry name" value="Ester_Hydrolysis_Enzymes"/>
</dbReference>
<dbReference type="InterPro" id="IPR036514">
    <property type="entry name" value="SGNH_hydro_sf"/>
</dbReference>
<dbReference type="EMBL" id="BNJF01000001">
    <property type="protein sequence ID" value="GHO43244.1"/>
    <property type="molecule type" value="Genomic_DNA"/>
</dbReference>
<keyword evidence="3" id="KW-1185">Reference proteome</keyword>
<protein>
    <submittedName>
        <fullName evidence="2">Lipase</fullName>
    </submittedName>
</protein>
<dbReference type="Proteomes" id="UP000612362">
    <property type="component" value="Unassembled WGS sequence"/>
</dbReference>